<name>A0AA34WI32_CHLPE</name>
<feature type="compositionally biased region" description="Low complexity" evidence="2">
    <location>
        <begin position="545"/>
        <end position="562"/>
    </location>
</feature>
<evidence type="ECO:0000313" key="3">
    <source>
        <dbReference type="EMBL" id="AEB41684.1"/>
    </source>
</evidence>
<evidence type="ECO:0000256" key="1">
    <source>
        <dbReference type="SAM" id="Coils"/>
    </source>
</evidence>
<accession>A0AA34WI32</accession>
<evidence type="ECO:0000256" key="2">
    <source>
        <dbReference type="SAM" id="MobiDB-lite"/>
    </source>
</evidence>
<reference evidence="3 4" key="1">
    <citation type="journal article" date="2011" name="J. Bacteriol.">
        <title>Genome sequence of the obligate intracellular animal pathogen Chlamydia pecorum E58.</title>
        <authorList>
            <person name="Mojica S."/>
            <person name="Huot Creasy H."/>
            <person name="Daugherty S."/>
            <person name="Read T.D."/>
            <person name="Kim T."/>
            <person name="Kaltenboeck B."/>
            <person name="Bavoil P."/>
            <person name="Myers G.S."/>
        </authorList>
    </citation>
    <scope>NUCLEOTIDE SEQUENCE [LARGE SCALE GENOMIC DNA]</scope>
    <source>
        <strain evidence="3 4">E58</strain>
    </source>
</reference>
<sequence length="594" mass="63321">MTNPTGRGNTNPSFNDQEVLSSRNVISSMLGAAAGNANTEISPEVLRLLLSYVQTAGSVGQAGGNRTPAIISGNQLITYPQVVMQQPTPMSSRGGGLAAGLNAFESASQGFSTLAAALSNLISSTMPQQSQGGASDHSAAANAAMTISGLIYTAATSKAARQTGIFCYQECSDKCAGNCGCPGCGCANGECGCGKFGSCFCRWWGMICGADKHDELRRKLEELEARYGKAVILMALSNLNINVVDVLSGQGSINLPPIDEIESACSLVSTDFVEILQHESESAWLCAFVNSSEVLSIPFWRECIVRALVDPSCDLDENLLTEKVIVTTPLSESMLVCAPFELVKVAHALPRIKVRSDQEDTPRNLGVMQVANLIQLVAKIFANATGGGERPVWLSKEQLMSIISVVLVQSGYHLVSRDQEDLPIYQEIKLLMAEVCQKKLQKAQSSMETDPRDKKRIVEDKFVSIANLCCKQERRRATILQDPNNVSERDELILRMSQSWLAAAGIRPSLSRAGTPAASLLATPRISPPSTPVGGNQQSEATVISQQPSSGGSPSNAETSSTGGSGGGIVSLALKRICWTDSGHYNQTFDEEDC</sequence>
<organism evidence="3 4">
    <name type="scientific">Chlamydia pecorum (strain ATCC VR-628 / DSM 29919 / E58)</name>
    <name type="common">Chlamydophila pecorum</name>
    <dbReference type="NCBI Taxonomy" id="331635"/>
    <lineage>
        <taxon>Bacteria</taxon>
        <taxon>Pseudomonadati</taxon>
        <taxon>Chlamydiota</taxon>
        <taxon>Chlamydiia</taxon>
        <taxon>Chlamydiales</taxon>
        <taxon>Chlamydiaceae</taxon>
        <taxon>Chlamydia/Chlamydophila group</taxon>
        <taxon>Chlamydia</taxon>
    </lineage>
</organism>
<protein>
    <submittedName>
        <fullName evidence="3">Uncharacterized protein</fullName>
    </submittedName>
</protein>
<feature type="region of interest" description="Disordered" evidence="2">
    <location>
        <begin position="521"/>
        <end position="566"/>
    </location>
</feature>
<keyword evidence="1" id="KW-0175">Coiled coil</keyword>
<proteinExistence type="predicted"/>
<dbReference type="RefSeq" id="WP_013712762.1">
    <property type="nucleotide sequence ID" value="NC_015408.1"/>
</dbReference>
<feature type="coiled-coil region" evidence="1">
    <location>
        <begin position="206"/>
        <end position="233"/>
    </location>
</feature>
<dbReference type="Proteomes" id="UP000008305">
    <property type="component" value="Chromosome"/>
</dbReference>
<dbReference type="AlphaFoldDB" id="A0AA34WI32"/>
<dbReference type="EMBL" id="CP002608">
    <property type="protein sequence ID" value="AEB41684.1"/>
    <property type="molecule type" value="Genomic_DNA"/>
</dbReference>
<gene>
    <name evidence="3" type="ordered locus">G5S_0733</name>
</gene>
<dbReference type="KEGG" id="cpm:G5S_0733"/>
<keyword evidence="4" id="KW-1185">Reference proteome</keyword>
<evidence type="ECO:0000313" key="4">
    <source>
        <dbReference type="Proteomes" id="UP000008305"/>
    </source>
</evidence>
<feature type="compositionally biased region" description="Polar residues" evidence="2">
    <location>
        <begin position="533"/>
        <end position="544"/>
    </location>
</feature>